<dbReference type="Proteomes" id="UP000034307">
    <property type="component" value="Unassembled WGS sequence"/>
</dbReference>
<dbReference type="SUPFAM" id="SSF49777">
    <property type="entry name" value="PEBP-like"/>
    <property type="match status" value="1"/>
</dbReference>
<dbReference type="EMBL" id="LCNO01000005">
    <property type="protein sequence ID" value="KKU58192.1"/>
    <property type="molecule type" value="Genomic_DNA"/>
</dbReference>
<dbReference type="AlphaFoldDB" id="A0A0G1RM93"/>
<accession>A0A0G1RM93</accession>
<dbReference type="Pfam" id="PF01161">
    <property type="entry name" value="PBP"/>
    <property type="match status" value="1"/>
</dbReference>
<sequence length="79" mass="8557">MIKISSPVFGEGERIPAKYTCDGANVNPPLDISGVPKAAKYGGPCPPSDTHRYFFKIQALDVNGRVIDTAQLIGKYSHH</sequence>
<dbReference type="STRING" id="1618358.UX80_C0005G0012"/>
<reference evidence="1 2" key="1">
    <citation type="journal article" date="2015" name="Nature">
        <title>rRNA introns, odd ribosomes, and small enigmatic genomes across a large radiation of phyla.</title>
        <authorList>
            <person name="Brown C.T."/>
            <person name="Hug L.A."/>
            <person name="Thomas B.C."/>
            <person name="Sharon I."/>
            <person name="Castelle C.J."/>
            <person name="Singh A."/>
            <person name="Wilkins M.J."/>
            <person name="Williams K.H."/>
            <person name="Banfield J.F."/>
        </authorList>
    </citation>
    <scope>NUCLEOTIDE SEQUENCE [LARGE SCALE GENOMIC DNA]</scope>
</reference>
<dbReference type="InterPro" id="IPR036610">
    <property type="entry name" value="PEBP-like_sf"/>
</dbReference>
<evidence type="ECO:0000313" key="1">
    <source>
        <dbReference type="EMBL" id="KKU58192.1"/>
    </source>
</evidence>
<protein>
    <submittedName>
        <fullName evidence="1">YbhB YbcL family protein</fullName>
    </submittedName>
</protein>
<dbReference type="InterPro" id="IPR008914">
    <property type="entry name" value="PEBP"/>
</dbReference>
<organism evidence="1 2">
    <name type="scientific">Candidatus Amesbacteria bacterium GW2011_GWA2_47_11b</name>
    <dbReference type="NCBI Taxonomy" id="1618358"/>
    <lineage>
        <taxon>Bacteria</taxon>
        <taxon>Candidatus Amesiibacteriota</taxon>
    </lineage>
</organism>
<proteinExistence type="predicted"/>
<name>A0A0G1RM93_9BACT</name>
<gene>
    <name evidence="1" type="ORF">UX80_C0005G0012</name>
</gene>
<dbReference type="Gene3D" id="3.90.280.10">
    <property type="entry name" value="PEBP-like"/>
    <property type="match status" value="2"/>
</dbReference>
<comment type="caution">
    <text evidence="1">The sequence shown here is derived from an EMBL/GenBank/DDBJ whole genome shotgun (WGS) entry which is preliminary data.</text>
</comment>
<evidence type="ECO:0000313" key="2">
    <source>
        <dbReference type="Proteomes" id="UP000034307"/>
    </source>
</evidence>